<dbReference type="NCBIfam" id="NF033484">
    <property type="entry name" value="Stp1_PP2C_phos"/>
    <property type="match status" value="1"/>
</dbReference>
<evidence type="ECO:0000313" key="3">
    <source>
        <dbReference type="EMBL" id="VAW91307.1"/>
    </source>
</evidence>
<dbReference type="InterPro" id="IPR015655">
    <property type="entry name" value="PP2C"/>
</dbReference>
<dbReference type="PANTHER" id="PTHR47992">
    <property type="entry name" value="PROTEIN PHOSPHATASE"/>
    <property type="match status" value="1"/>
</dbReference>
<dbReference type="SUPFAM" id="SSF81606">
    <property type="entry name" value="PP2C-like"/>
    <property type="match status" value="1"/>
</dbReference>
<evidence type="ECO:0000259" key="2">
    <source>
        <dbReference type="PROSITE" id="PS51746"/>
    </source>
</evidence>
<evidence type="ECO:0000256" key="1">
    <source>
        <dbReference type="SAM" id="MobiDB-lite"/>
    </source>
</evidence>
<dbReference type="Pfam" id="PF13672">
    <property type="entry name" value="PP2C_2"/>
    <property type="match status" value="1"/>
</dbReference>
<feature type="region of interest" description="Disordered" evidence="1">
    <location>
        <begin position="258"/>
        <end position="310"/>
    </location>
</feature>
<protein>
    <submittedName>
        <fullName evidence="3">Protein serine/threonine phosphatase PrpC, regulation of stationary phase</fullName>
    </submittedName>
</protein>
<reference evidence="3" key="1">
    <citation type="submission" date="2018-06" db="EMBL/GenBank/DDBJ databases">
        <authorList>
            <person name="Zhirakovskaya E."/>
        </authorList>
    </citation>
    <scope>NUCLEOTIDE SEQUENCE</scope>
</reference>
<feature type="domain" description="PPM-type phosphatase" evidence="2">
    <location>
        <begin position="7"/>
        <end position="251"/>
    </location>
</feature>
<dbReference type="SMART" id="SM00331">
    <property type="entry name" value="PP2C_SIG"/>
    <property type="match status" value="1"/>
</dbReference>
<gene>
    <name evidence="3" type="ORF">MNBD_GAMMA21-312</name>
</gene>
<proteinExistence type="predicted"/>
<sequence>MLTDSLKIAIYGISDVGMSREHNEDSISWDNDLGLVMLADGMGGHNAGEVASEMAVTSIRDALLDVLTPEMIATGVIKCPDAVRESVVYANEEIYEQAQTRVECSGMGTTVVLGLFHENHITYANVGDSRIYRIRNGELKQITQDHSLVQEMVDNGYLSEDEAMISTSRNLITRALGISPEVEVDVATEEIDVDDIFLLCSDGLTDMVSDVDIQATINECSSDMDHCLKQLVSKANEAGGNDNISIILITLHESFSDDRGLPPGASQEIEDDNTIEEEIPVNDATIEVDVPENDEPAKDKSSEDKRAEDE</sequence>
<dbReference type="InterPro" id="IPR036457">
    <property type="entry name" value="PPM-type-like_dom_sf"/>
</dbReference>
<dbReference type="GO" id="GO:0004722">
    <property type="term" value="F:protein serine/threonine phosphatase activity"/>
    <property type="evidence" value="ECO:0007669"/>
    <property type="project" value="InterPro"/>
</dbReference>
<dbReference type="Gene3D" id="3.60.40.10">
    <property type="entry name" value="PPM-type phosphatase domain"/>
    <property type="match status" value="1"/>
</dbReference>
<dbReference type="EMBL" id="UOFR01000010">
    <property type="protein sequence ID" value="VAW91307.1"/>
    <property type="molecule type" value="Genomic_DNA"/>
</dbReference>
<dbReference type="InterPro" id="IPR001932">
    <property type="entry name" value="PPM-type_phosphatase-like_dom"/>
</dbReference>
<dbReference type="AlphaFoldDB" id="A0A3B0ZVC6"/>
<dbReference type="CDD" id="cd00143">
    <property type="entry name" value="PP2Cc"/>
    <property type="match status" value="1"/>
</dbReference>
<organism evidence="3">
    <name type="scientific">hydrothermal vent metagenome</name>
    <dbReference type="NCBI Taxonomy" id="652676"/>
    <lineage>
        <taxon>unclassified sequences</taxon>
        <taxon>metagenomes</taxon>
        <taxon>ecological metagenomes</taxon>
    </lineage>
</organism>
<dbReference type="SMART" id="SM00332">
    <property type="entry name" value="PP2Cc"/>
    <property type="match status" value="1"/>
</dbReference>
<feature type="compositionally biased region" description="Basic and acidic residues" evidence="1">
    <location>
        <begin position="295"/>
        <end position="310"/>
    </location>
</feature>
<feature type="compositionally biased region" description="Acidic residues" evidence="1">
    <location>
        <begin position="268"/>
        <end position="280"/>
    </location>
</feature>
<name>A0A3B0ZVC6_9ZZZZ</name>
<accession>A0A3B0ZVC6</accession>
<dbReference type="PROSITE" id="PS51746">
    <property type="entry name" value="PPM_2"/>
    <property type="match status" value="1"/>
</dbReference>